<dbReference type="PROSITE" id="PS00108">
    <property type="entry name" value="PROTEIN_KINASE_ST"/>
    <property type="match status" value="1"/>
</dbReference>
<comment type="catalytic activity">
    <reaction evidence="7">
        <text>L-threonyl-[protein] + ATP = O-phospho-L-threonyl-[protein] + ADP + H(+)</text>
        <dbReference type="Rhea" id="RHEA:46608"/>
        <dbReference type="Rhea" id="RHEA-COMP:11060"/>
        <dbReference type="Rhea" id="RHEA-COMP:11605"/>
        <dbReference type="ChEBI" id="CHEBI:15378"/>
        <dbReference type="ChEBI" id="CHEBI:30013"/>
        <dbReference type="ChEBI" id="CHEBI:30616"/>
        <dbReference type="ChEBI" id="CHEBI:61977"/>
        <dbReference type="ChEBI" id="CHEBI:456216"/>
        <dbReference type="EC" id="2.7.11.1"/>
    </reaction>
</comment>
<keyword evidence="6" id="KW-0067">ATP-binding</keyword>
<evidence type="ECO:0000256" key="9">
    <source>
        <dbReference type="SAM" id="MobiDB-lite"/>
    </source>
</evidence>
<dbReference type="OrthoDB" id="347657at2759"/>
<dbReference type="Proteomes" id="UP001067231">
    <property type="component" value="Unassembled WGS sequence"/>
</dbReference>
<protein>
    <recommendedName>
        <fullName evidence="1">non-specific serine/threonine protein kinase</fullName>
        <ecNumber evidence="1">2.7.11.1</ecNumber>
    </recommendedName>
</protein>
<evidence type="ECO:0000256" key="8">
    <source>
        <dbReference type="ARBA" id="ARBA00048679"/>
    </source>
</evidence>
<dbReference type="GO" id="GO:0035556">
    <property type="term" value="P:intracellular signal transduction"/>
    <property type="evidence" value="ECO:0007669"/>
    <property type="project" value="TreeGrafter"/>
</dbReference>
<feature type="region of interest" description="Disordered" evidence="9">
    <location>
        <begin position="388"/>
        <end position="409"/>
    </location>
</feature>
<evidence type="ECO:0000256" key="3">
    <source>
        <dbReference type="ARBA" id="ARBA00022679"/>
    </source>
</evidence>
<dbReference type="PROSITE" id="PS50011">
    <property type="entry name" value="PROTEIN_KINASE_DOM"/>
    <property type="match status" value="1"/>
</dbReference>
<dbReference type="InterPro" id="IPR000719">
    <property type="entry name" value="Prot_kinase_dom"/>
</dbReference>
<evidence type="ECO:0000256" key="5">
    <source>
        <dbReference type="ARBA" id="ARBA00022777"/>
    </source>
</evidence>
<accession>A0A9D5DHN8</accession>
<comment type="caution">
    <text evidence="11">The sequence shown here is derived from an EMBL/GenBank/DDBJ whole genome shotgun (WGS) entry which is preliminary data.</text>
</comment>
<dbReference type="EMBL" id="JAPCXC010000021">
    <property type="protein sequence ID" value="KAJ1610910.1"/>
    <property type="molecule type" value="Genomic_DNA"/>
</dbReference>
<proteinExistence type="predicted"/>
<dbReference type="SUPFAM" id="SSF56112">
    <property type="entry name" value="Protein kinase-like (PK-like)"/>
    <property type="match status" value="1"/>
</dbReference>
<dbReference type="EC" id="2.7.11.1" evidence="1"/>
<feature type="domain" description="Protein kinase" evidence="10">
    <location>
        <begin position="30"/>
        <end position="305"/>
    </location>
</feature>
<organism evidence="11">
    <name type="scientific">Cryptosporidium canis</name>
    <dbReference type="NCBI Taxonomy" id="195482"/>
    <lineage>
        <taxon>Eukaryota</taxon>
        <taxon>Sar</taxon>
        <taxon>Alveolata</taxon>
        <taxon>Apicomplexa</taxon>
        <taxon>Conoidasida</taxon>
        <taxon>Coccidia</taxon>
        <taxon>Eucoccidiorida</taxon>
        <taxon>Eimeriorina</taxon>
        <taxon>Cryptosporidiidae</taxon>
        <taxon>Cryptosporidium</taxon>
    </lineage>
</organism>
<dbReference type="Gene3D" id="3.30.200.20">
    <property type="entry name" value="Phosphorylase Kinase, domain 1"/>
    <property type="match status" value="1"/>
</dbReference>
<evidence type="ECO:0000313" key="11">
    <source>
        <dbReference type="EMBL" id="KAJ1610910.1"/>
    </source>
</evidence>
<evidence type="ECO:0000259" key="10">
    <source>
        <dbReference type="PROSITE" id="PS50011"/>
    </source>
</evidence>
<dbReference type="Pfam" id="PF00069">
    <property type="entry name" value="Pkinase"/>
    <property type="match status" value="1"/>
</dbReference>
<evidence type="ECO:0000256" key="2">
    <source>
        <dbReference type="ARBA" id="ARBA00022527"/>
    </source>
</evidence>
<feature type="compositionally biased region" description="Low complexity" evidence="9">
    <location>
        <begin position="392"/>
        <end position="409"/>
    </location>
</feature>
<keyword evidence="2" id="KW-0723">Serine/threonine-protein kinase</keyword>
<evidence type="ECO:0000256" key="6">
    <source>
        <dbReference type="ARBA" id="ARBA00022840"/>
    </source>
</evidence>
<comment type="catalytic activity">
    <reaction evidence="8">
        <text>L-seryl-[protein] + ATP = O-phospho-L-seryl-[protein] + ADP + H(+)</text>
        <dbReference type="Rhea" id="RHEA:17989"/>
        <dbReference type="Rhea" id="RHEA-COMP:9863"/>
        <dbReference type="Rhea" id="RHEA-COMP:11604"/>
        <dbReference type="ChEBI" id="CHEBI:15378"/>
        <dbReference type="ChEBI" id="CHEBI:29999"/>
        <dbReference type="ChEBI" id="CHEBI:30616"/>
        <dbReference type="ChEBI" id="CHEBI:83421"/>
        <dbReference type="ChEBI" id="CHEBI:456216"/>
        <dbReference type="EC" id="2.7.11.1"/>
    </reaction>
</comment>
<dbReference type="GO" id="GO:0005524">
    <property type="term" value="F:ATP binding"/>
    <property type="evidence" value="ECO:0007669"/>
    <property type="project" value="UniProtKB-KW"/>
</dbReference>
<dbReference type="InterPro" id="IPR050236">
    <property type="entry name" value="Ser_Thr_kinase_AGC"/>
</dbReference>
<sequence>MRRGFLTDLINRKGCEEKKDVATKARIDDFELFELIGTGNFTQVFRAFDMINKVDVAIKVASRSQLRAMKKEGEILNEKKVCTMLNMRPMRNIVRLLDTFATEDSVYLIYELCKDGELWQKILPIGVRPLEQAIYYLAQLLIAIEHIHNLNIIHRDIKAENCLLMMSGQLKLADFGSSIHQDEIVCTSQSCNSSCRCRFTVNKGRREFKYFVGTPQFMAPETIRNNPPTKAVDLWSYGCTVFQVICGYPPFNAPSEFLVFCRVFNNGLKFPPDFPDDAKNLVESLLKFEPKERATIEEIKAHRFFKDIDFDKLTNEKEYSRFPPSLKDLCLVQVASSYERYRDADLDRLSTLNDQSAVQRLKFEVERKDYEGPRDSWLSEFSNQIFDRKGTSQNVNSSNSSTSSDSNSE</sequence>
<dbReference type="PANTHER" id="PTHR24356">
    <property type="entry name" value="SERINE/THREONINE-PROTEIN KINASE"/>
    <property type="match status" value="1"/>
</dbReference>
<evidence type="ECO:0000256" key="4">
    <source>
        <dbReference type="ARBA" id="ARBA00022741"/>
    </source>
</evidence>
<evidence type="ECO:0000256" key="7">
    <source>
        <dbReference type="ARBA" id="ARBA00047899"/>
    </source>
</evidence>
<dbReference type="PANTHER" id="PTHR24356:SF163">
    <property type="entry name" value="3-PHOSPHOINOSITIDE-DEPENDENT PROTEIN KINASE 1-RELATED"/>
    <property type="match status" value="1"/>
</dbReference>
<keyword evidence="3" id="KW-0808">Transferase</keyword>
<reference evidence="11" key="1">
    <citation type="submission" date="2022-10" db="EMBL/GenBank/DDBJ databases">
        <title>Adaptive evolution leads to modifications in subtelomeric GC content in a zoonotic Cryptosporidium species.</title>
        <authorList>
            <person name="Li J."/>
            <person name="Feng Y."/>
            <person name="Xiao L."/>
        </authorList>
    </citation>
    <scope>NUCLEOTIDE SEQUENCE</scope>
    <source>
        <strain evidence="11">33844</strain>
    </source>
</reference>
<dbReference type="InterPro" id="IPR008271">
    <property type="entry name" value="Ser/Thr_kinase_AS"/>
</dbReference>
<dbReference type="InterPro" id="IPR011009">
    <property type="entry name" value="Kinase-like_dom_sf"/>
</dbReference>
<dbReference type="GO" id="GO:0004674">
    <property type="term" value="F:protein serine/threonine kinase activity"/>
    <property type="evidence" value="ECO:0007669"/>
    <property type="project" value="UniProtKB-KW"/>
</dbReference>
<keyword evidence="4" id="KW-0547">Nucleotide-binding</keyword>
<dbReference type="Gene3D" id="1.10.510.10">
    <property type="entry name" value="Transferase(Phosphotransferase) domain 1"/>
    <property type="match status" value="1"/>
</dbReference>
<name>A0A9D5DHN8_9CRYT</name>
<dbReference type="SMART" id="SM00220">
    <property type="entry name" value="S_TKc"/>
    <property type="match status" value="1"/>
</dbReference>
<keyword evidence="5 11" id="KW-0418">Kinase</keyword>
<gene>
    <name evidence="11" type="ORF">OJ253_1024</name>
</gene>
<evidence type="ECO:0000256" key="1">
    <source>
        <dbReference type="ARBA" id="ARBA00012513"/>
    </source>
</evidence>
<dbReference type="AlphaFoldDB" id="A0A9D5DHN8"/>